<dbReference type="CDD" id="cd06257">
    <property type="entry name" value="DnaJ"/>
    <property type="match status" value="1"/>
</dbReference>
<feature type="region of interest" description="Disordered" evidence="1">
    <location>
        <begin position="62"/>
        <end position="116"/>
    </location>
</feature>
<protein>
    <recommendedName>
        <fullName evidence="3">J domain-containing protein</fullName>
    </recommendedName>
</protein>
<dbReference type="PRINTS" id="PR00625">
    <property type="entry name" value="JDOMAIN"/>
</dbReference>
<dbReference type="RefSeq" id="WP_184821086.1">
    <property type="nucleotide sequence ID" value="NZ_JACHMM010000001.1"/>
</dbReference>
<dbReference type="PANTHER" id="PTHR24074">
    <property type="entry name" value="CO-CHAPERONE PROTEIN DJLA"/>
    <property type="match status" value="1"/>
</dbReference>
<reference evidence="4 5" key="1">
    <citation type="submission" date="2020-08" db="EMBL/GenBank/DDBJ databases">
        <title>Sequencing the genomes of 1000 actinobacteria strains.</title>
        <authorList>
            <person name="Klenk H.-P."/>
        </authorList>
    </citation>
    <scope>NUCLEOTIDE SEQUENCE [LARGE SCALE GENOMIC DNA]</scope>
    <source>
        <strain evidence="4 5">DSM 102122</strain>
    </source>
</reference>
<dbReference type="InterPro" id="IPR001623">
    <property type="entry name" value="DnaJ_domain"/>
</dbReference>
<evidence type="ECO:0000313" key="4">
    <source>
        <dbReference type="EMBL" id="MBB5787187.1"/>
    </source>
</evidence>
<dbReference type="EMBL" id="JACHMM010000001">
    <property type="protein sequence ID" value="MBB5787187.1"/>
    <property type="molecule type" value="Genomic_DNA"/>
</dbReference>
<dbReference type="Pfam" id="PF00226">
    <property type="entry name" value="DnaJ"/>
    <property type="match status" value="1"/>
</dbReference>
<dbReference type="Proteomes" id="UP000542813">
    <property type="component" value="Unassembled WGS sequence"/>
</dbReference>
<dbReference type="SMART" id="SM00271">
    <property type="entry name" value="DnaJ"/>
    <property type="match status" value="1"/>
</dbReference>
<feature type="transmembrane region" description="Helical" evidence="2">
    <location>
        <begin position="205"/>
        <end position="226"/>
    </location>
</feature>
<dbReference type="AlphaFoldDB" id="A0A7W9GNM9"/>
<evidence type="ECO:0000313" key="5">
    <source>
        <dbReference type="Proteomes" id="UP000542813"/>
    </source>
</evidence>
<sequence>MADVDYYDILDVRPTATAAEIKAAYHRAVRTTHPDAGGTAGMFRLVTDAYRTLSDPQARAAYDAGAGREPSAGSATGTAAPEADWGDEVSWQAGAAEPPPRARRTPASPTDEELVDPGPSRLDLWVVGPHGRAVTRWGGWAILLLFCLFTAVLVWFPGWIRPAAAGSDIFGGLLDHSLVLWIVVVMYGVAAYFAYLGALWGPMAVVHLAVFVLVVVGWPFAYWSLASTGERVAFLGIGALWIVYAVAITILPAWQGDQIHDDREA</sequence>
<gene>
    <name evidence="4" type="ORF">HD601_001762</name>
</gene>
<accession>A0A7W9GNM9</accession>
<keyword evidence="2" id="KW-0812">Transmembrane</keyword>
<dbReference type="Gene3D" id="1.10.287.110">
    <property type="entry name" value="DnaJ domain"/>
    <property type="match status" value="1"/>
</dbReference>
<dbReference type="InterPro" id="IPR036869">
    <property type="entry name" value="J_dom_sf"/>
</dbReference>
<feature type="transmembrane region" description="Helical" evidence="2">
    <location>
        <begin position="178"/>
        <end position="198"/>
    </location>
</feature>
<evidence type="ECO:0000256" key="2">
    <source>
        <dbReference type="SAM" id="Phobius"/>
    </source>
</evidence>
<organism evidence="4 5">
    <name type="scientific">Jiangella mangrovi</name>
    <dbReference type="NCBI Taxonomy" id="1524084"/>
    <lineage>
        <taxon>Bacteria</taxon>
        <taxon>Bacillati</taxon>
        <taxon>Actinomycetota</taxon>
        <taxon>Actinomycetes</taxon>
        <taxon>Jiangellales</taxon>
        <taxon>Jiangellaceae</taxon>
        <taxon>Jiangella</taxon>
    </lineage>
</organism>
<dbReference type="PROSITE" id="PS50076">
    <property type="entry name" value="DNAJ_2"/>
    <property type="match status" value="1"/>
</dbReference>
<dbReference type="InterPro" id="IPR050817">
    <property type="entry name" value="DjlA_DnaK_co-chaperone"/>
</dbReference>
<feature type="domain" description="J" evidence="3">
    <location>
        <begin position="5"/>
        <end position="66"/>
    </location>
</feature>
<dbReference type="SUPFAM" id="SSF46565">
    <property type="entry name" value="Chaperone J-domain"/>
    <property type="match status" value="1"/>
</dbReference>
<evidence type="ECO:0000256" key="1">
    <source>
        <dbReference type="SAM" id="MobiDB-lite"/>
    </source>
</evidence>
<feature type="transmembrane region" description="Helical" evidence="2">
    <location>
        <begin position="137"/>
        <end position="158"/>
    </location>
</feature>
<proteinExistence type="predicted"/>
<keyword evidence="2" id="KW-0472">Membrane</keyword>
<evidence type="ECO:0000259" key="3">
    <source>
        <dbReference type="PROSITE" id="PS50076"/>
    </source>
</evidence>
<keyword evidence="5" id="KW-1185">Reference proteome</keyword>
<name>A0A7W9GNM9_9ACTN</name>
<comment type="caution">
    <text evidence="4">The sequence shown here is derived from an EMBL/GenBank/DDBJ whole genome shotgun (WGS) entry which is preliminary data.</text>
</comment>
<feature type="transmembrane region" description="Helical" evidence="2">
    <location>
        <begin position="232"/>
        <end position="254"/>
    </location>
</feature>
<keyword evidence="2" id="KW-1133">Transmembrane helix</keyword>